<name>A0AAD7GVH0_MYCRO</name>
<feature type="compositionally biased region" description="Low complexity" evidence="1">
    <location>
        <begin position="143"/>
        <end position="156"/>
    </location>
</feature>
<gene>
    <name evidence="2" type="ORF">B0H17DRAFT_616745</name>
</gene>
<evidence type="ECO:0000313" key="3">
    <source>
        <dbReference type="Proteomes" id="UP001221757"/>
    </source>
</evidence>
<dbReference type="AlphaFoldDB" id="A0AAD7GVH0"/>
<organism evidence="2 3">
    <name type="scientific">Mycena rosella</name>
    <name type="common">Pink bonnet</name>
    <name type="synonym">Agaricus rosellus</name>
    <dbReference type="NCBI Taxonomy" id="1033263"/>
    <lineage>
        <taxon>Eukaryota</taxon>
        <taxon>Fungi</taxon>
        <taxon>Dikarya</taxon>
        <taxon>Basidiomycota</taxon>
        <taxon>Agaricomycotina</taxon>
        <taxon>Agaricomycetes</taxon>
        <taxon>Agaricomycetidae</taxon>
        <taxon>Agaricales</taxon>
        <taxon>Marasmiineae</taxon>
        <taxon>Mycenaceae</taxon>
        <taxon>Mycena</taxon>
    </lineage>
</organism>
<accession>A0AAD7GVH0</accession>
<feature type="region of interest" description="Disordered" evidence="1">
    <location>
        <begin position="113"/>
        <end position="178"/>
    </location>
</feature>
<dbReference type="EMBL" id="JARKIE010000007">
    <property type="protein sequence ID" value="KAJ7706213.1"/>
    <property type="molecule type" value="Genomic_DNA"/>
</dbReference>
<protein>
    <submittedName>
        <fullName evidence="2">Uncharacterized protein</fullName>
    </submittedName>
</protein>
<feature type="region of interest" description="Disordered" evidence="1">
    <location>
        <begin position="16"/>
        <end position="65"/>
    </location>
</feature>
<sequence length="207" mass="23155">MFIMCRRRQRRRERHRKWLISINRPRPTSMADGSQDPFQDPRSPPTPPMRAVEPNWPRPPHQYNPGNGLGLTAIGLAITTNDAYTPSLAQSSPSIYPPSLPPANDELIEEVEPQPQRYSDSSVAPPRPRRSHLRDPPSTAQLVTPPSSVSSHSPVSEYTGPFSFKTPDGEPSTGPIQLNDIIQRRTLLDVRPRSQDSVAQKMTNLRG</sequence>
<reference evidence="2" key="1">
    <citation type="submission" date="2023-03" db="EMBL/GenBank/DDBJ databases">
        <title>Massive genome expansion in bonnet fungi (Mycena s.s.) driven by repeated elements and novel gene families across ecological guilds.</title>
        <authorList>
            <consortium name="Lawrence Berkeley National Laboratory"/>
            <person name="Harder C.B."/>
            <person name="Miyauchi S."/>
            <person name="Viragh M."/>
            <person name="Kuo A."/>
            <person name="Thoen E."/>
            <person name="Andreopoulos B."/>
            <person name="Lu D."/>
            <person name="Skrede I."/>
            <person name="Drula E."/>
            <person name="Henrissat B."/>
            <person name="Morin E."/>
            <person name="Kohler A."/>
            <person name="Barry K."/>
            <person name="LaButti K."/>
            <person name="Morin E."/>
            <person name="Salamov A."/>
            <person name="Lipzen A."/>
            <person name="Mereny Z."/>
            <person name="Hegedus B."/>
            <person name="Baldrian P."/>
            <person name="Stursova M."/>
            <person name="Weitz H."/>
            <person name="Taylor A."/>
            <person name="Grigoriev I.V."/>
            <person name="Nagy L.G."/>
            <person name="Martin F."/>
            <person name="Kauserud H."/>
        </authorList>
    </citation>
    <scope>NUCLEOTIDE SEQUENCE</scope>
    <source>
        <strain evidence="2">CBHHK067</strain>
    </source>
</reference>
<keyword evidence="3" id="KW-1185">Reference proteome</keyword>
<evidence type="ECO:0000256" key="1">
    <source>
        <dbReference type="SAM" id="MobiDB-lite"/>
    </source>
</evidence>
<comment type="caution">
    <text evidence="2">The sequence shown here is derived from an EMBL/GenBank/DDBJ whole genome shotgun (WGS) entry which is preliminary data.</text>
</comment>
<evidence type="ECO:0000313" key="2">
    <source>
        <dbReference type="EMBL" id="KAJ7706213.1"/>
    </source>
</evidence>
<dbReference type="Proteomes" id="UP001221757">
    <property type="component" value="Unassembled WGS sequence"/>
</dbReference>
<proteinExistence type="predicted"/>